<accession>A0A0F4YKQ6</accession>
<keyword evidence="7 8" id="KW-0349">Heme</keyword>
<evidence type="ECO:0000256" key="3">
    <source>
        <dbReference type="ARBA" id="ARBA00022630"/>
    </source>
</evidence>
<keyword evidence="12" id="KW-1185">Reference proteome</keyword>
<dbReference type="GeneID" id="25319626"/>
<evidence type="ECO:0000256" key="6">
    <source>
        <dbReference type="ARBA" id="ARBA00023004"/>
    </source>
</evidence>
<comment type="similarity">
    <text evidence="2 8">Belongs to the indoleamine 2,3-dioxygenase family.</text>
</comment>
<dbReference type="SUPFAM" id="SSF55856">
    <property type="entry name" value="Cytochrome b5-like heme/steroid binding domain"/>
    <property type="match status" value="1"/>
</dbReference>
<proteinExistence type="inferred from homology"/>
<evidence type="ECO:0000259" key="10">
    <source>
        <dbReference type="PROSITE" id="PS51384"/>
    </source>
</evidence>
<dbReference type="PANTHER" id="PTHR28657:SF5">
    <property type="entry name" value="INDOLEAMINE 2,3-DIOXYGENASE"/>
    <property type="match status" value="1"/>
</dbReference>
<dbReference type="InterPro" id="IPR017927">
    <property type="entry name" value="FAD-bd_FR_type"/>
</dbReference>
<dbReference type="SUPFAM" id="SSF52343">
    <property type="entry name" value="Ferredoxin reductase-like, C-terminal NADP-linked domain"/>
    <property type="match status" value="1"/>
</dbReference>
<dbReference type="AlphaFoldDB" id="A0A0F4YKQ6"/>
<organism evidence="11 12">
    <name type="scientific">Rasamsonia emersonii (strain ATCC 16479 / CBS 393.64 / IMI 116815)</name>
    <dbReference type="NCBI Taxonomy" id="1408163"/>
    <lineage>
        <taxon>Eukaryota</taxon>
        <taxon>Fungi</taxon>
        <taxon>Dikarya</taxon>
        <taxon>Ascomycota</taxon>
        <taxon>Pezizomycotina</taxon>
        <taxon>Eurotiomycetes</taxon>
        <taxon>Eurotiomycetidae</taxon>
        <taxon>Eurotiales</taxon>
        <taxon>Trichocomaceae</taxon>
        <taxon>Rasamsonia</taxon>
    </lineage>
</organism>
<dbReference type="EC" id="1.13.11.52" evidence="8"/>
<dbReference type="STRING" id="1408163.A0A0F4YKQ6"/>
<dbReference type="PANTHER" id="PTHR28657">
    <property type="entry name" value="INDOLEAMINE 2,3-DIOXYGENASE"/>
    <property type="match status" value="1"/>
</dbReference>
<dbReference type="CDD" id="cd00322">
    <property type="entry name" value="FNR_like"/>
    <property type="match status" value="1"/>
</dbReference>
<feature type="domain" description="Cytochrome b5 heme-binding" evidence="9">
    <location>
        <begin position="741"/>
        <end position="820"/>
    </location>
</feature>
<gene>
    <name evidence="11" type="ORF">T310_7350</name>
</gene>
<dbReference type="OrthoDB" id="260519at2759"/>
<keyword evidence="8" id="KW-0560">Oxidoreductase</keyword>
<dbReference type="Pfam" id="PF00175">
    <property type="entry name" value="NAD_binding_1"/>
    <property type="match status" value="1"/>
</dbReference>
<comment type="caution">
    <text evidence="11">The sequence shown here is derived from an EMBL/GenBank/DDBJ whole genome shotgun (WGS) entry which is preliminary data.</text>
</comment>
<reference evidence="11 12" key="1">
    <citation type="submission" date="2015-04" db="EMBL/GenBank/DDBJ databases">
        <authorList>
            <person name="Heijne W.H."/>
            <person name="Fedorova N.D."/>
            <person name="Nierman W.C."/>
            <person name="Vollebregt A.W."/>
            <person name="Zhao Z."/>
            <person name="Wu L."/>
            <person name="Kumar M."/>
            <person name="Stam H."/>
            <person name="van den Berg M.A."/>
            <person name="Pel H.J."/>
        </authorList>
    </citation>
    <scope>NUCLEOTIDE SEQUENCE [LARGE SCALE GENOMIC DNA]</scope>
    <source>
        <strain evidence="11 12">CBS 393.64</strain>
    </source>
</reference>
<dbReference type="SMART" id="SM01117">
    <property type="entry name" value="Cyt-b5"/>
    <property type="match status" value="1"/>
</dbReference>
<dbReference type="Pfam" id="PF00173">
    <property type="entry name" value="Cyt-b5"/>
    <property type="match status" value="1"/>
</dbReference>
<evidence type="ECO:0000256" key="5">
    <source>
        <dbReference type="ARBA" id="ARBA00022827"/>
    </source>
</evidence>
<sequence length="995" mass="110339">MEPDPLIPQSAWLLAQASVAAGHKTLCQFASTLRIPGRQQKMTKNNDIPLTIGPGRDGALSSYTGFLSAFEQEQSLTSAFESWEATMRELPSLLRQGRAHKAICNLPSLLPELARLEERYLSRAAIVISSLLHSFVYEMRNLGHDSSTIDLPDNLMAAWDYVSSQLGRPQTVRMIADDMLNNIRRLPGPSVCLSTEYFDMQEERMSVGLQVEMEEAFAPALEMMTNVQKNILACDDCAIMKELGGIAERIIACAAAFCSVSFRHGQDGFDPVFWGKTYPEIGRPLRSGGLTNSGVNSPLFHALDSFLGTIDPTDDLHEQQIARRVLLPHPIRRFIEELEDPRYSIRSYVEWSGSPAVAASFHAVLQTYAWFLERHRVRAISAISIAIASGRPRTAGGAQQDRLKIPLDEMLNRQMQGAIERRLRGLPQTLTAKVVSVALAGRKATSLTLLFPCPLPVEAGDRIQIWPRSRVGPLEMAQVQRIVGEKLEAADLAALQDALASRDLRPLVTMERRPGISAQVLLDTLPVLRPRHYTVTQVEANVDGLAQRVVLTVAHCEGFSAEFLRRSVPGQLLTTRLIPEPRFRLPADDKIPLLLIAQGAGVGPFLGFLRKRALRSNGNVGAVTLVLGAREPEDVPYREELAVLSQRLPLTVHLALSRSEGCTIQRGEESRWDRVMKAPDILVSLEADIKTQCKEKGAHIYVCGSVGFGSSVRSTLLGMDVIDESRYHEDCFGGHAPVVTRREVTVAELARHNKPDSLWMAIDGIVYDLTTFAESHPGGLKTLIESAGTVADRRFYLVHSGDYSQGIITQIAQFAIGPLREGNLSPSRIQKLSQIVQAQNILSNNTSCAPGRKMPFFIYCDSLLVSRKDLERIARNVQDNTVPSGLFNELEKLFTDLRTASWQFLANALDTPLPERENKVLSTYSTHWAEFDALFEELKDLCCDNSSDDDEHNDNDENFVTRFDTILRTNIAKMMESVKNGIQALTCEPLMGGQN</sequence>
<name>A0A0F4YKQ6_RASE3</name>
<evidence type="ECO:0000256" key="4">
    <source>
        <dbReference type="ARBA" id="ARBA00022723"/>
    </source>
</evidence>
<dbReference type="GO" id="GO:0020037">
    <property type="term" value="F:heme binding"/>
    <property type="evidence" value="ECO:0007669"/>
    <property type="project" value="UniProtKB-UniRule"/>
</dbReference>
<dbReference type="GO" id="GO:0033754">
    <property type="term" value="F:indoleamine 2,3-dioxygenase activity"/>
    <property type="evidence" value="ECO:0007669"/>
    <property type="project" value="UniProtKB-EC"/>
</dbReference>
<dbReference type="InterPro" id="IPR036400">
    <property type="entry name" value="Cyt_B5-like_heme/steroid_sf"/>
</dbReference>
<dbReference type="PROSITE" id="PS50255">
    <property type="entry name" value="CYTOCHROME_B5_2"/>
    <property type="match status" value="1"/>
</dbReference>
<dbReference type="GO" id="GO:0019441">
    <property type="term" value="P:L-tryptophan catabolic process to kynurenine"/>
    <property type="evidence" value="ECO:0007669"/>
    <property type="project" value="UniProtKB-UniRule"/>
</dbReference>
<keyword evidence="6 7" id="KW-0408">Iron</keyword>
<dbReference type="Pfam" id="PF01231">
    <property type="entry name" value="IDO"/>
    <property type="match status" value="1"/>
</dbReference>
<dbReference type="PRINTS" id="PR00371">
    <property type="entry name" value="FPNCR"/>
</dbReference>
<feature type="binding site" description="proximal binding residue" evidence="7">
    <location>
        <position position="375"/>
    </location>
    <ligand>
        <name>heme b</name>
        <dbReference type="ChEBI" id="CHEBI:60344"/>
    </ligand>
    <ligandPart>
        <name>Fe</name>
        <dbReference type="ChEBI" id="CHEBI:18248"/>
    </ligandPart>
</feature>
<dbReference type="InterPro" id="IPR039261">
    <property type="entry name" value="FNR_nucleotide-bd"/>
</dbReference>
<evidence type="ECO:0000313" key="11">
    <source>
        <dbReference type="EMBL" id="KKA18685.1"/>
    </source>
</evidence>
<dbReference type="GO" id="GO:0046872">
    <property type="term" value="F:metal ion binding"/>
    <property type="evidence" value="ECO:0007669"/>
    <property type="project" value="UniProtKB-UniRule"/>
</dbReference>
<evidence type="ECO:0000259" key="9">
    <source>
        <dbReference type="PROSITE" id="PS50255"/>
    </source>
</evidence>
<dbReference type="Proteomes" id="UP000053958">
    <property type="component" value="Unassembled WGS sequence"/>
</dbReference>
<evidence type="ECO:0000256" key="8">
    <source>
        <dbReference type="RuleBase" id="RU369119"/>
    </source>
</evidence>
<comment type="cofactor">
    <cofactor evidence="1">
        <name>FAD</name>
        <dbReference type="ChEBI" id="CHEBI:57692"/>
    </cofactor>
</comment>
<dbReference type="Gene3D" id="1.20.58.480">
    <property type="match status" value="1"/>
</dbReference>
<dbReference type="Gene3D" id="3.40.50.80">
    <property type="entry name" value="Nucleotide-binding domain of ferredoxin-NADP reductase (FNR) module"/>
    <property type="match status" value="1"/>
</dbReference>
<dbReference type="EMBL" id="LASV01000428">
    <property type="protein sequence ID" value="KKA18685.1"/>
    <property type="molecule type" value="Genomic_DNA"/>
</dbReference>
<dbReference type="InterPro" id="IPR000898">
    <property type="entry name" value="Indolamine_dOase"/>
</dbReference>
<evidence type="ECO:0000313" key="12">
    <source>
        <dbReference type="Proteomes" id="UP000053958"/>
    </source>
</evidence>
<evidence type="ECO:0000256" key="7">
    <source>
        <dbReference type="PIRSR" id="PIRSR600898-1"/>
    </source>
</evidence>
<feature type="domain" description="FAD-binding FR-type" evidence="10">
    <location>
        <begin position="427"/>
        <end position="586"/>
    </location>
</feature>
<dbReference type="RefSeq" id="XP_013325297.1">
    <property type="nucleotide sequence ID" value="XM_013469843.1"/>
</dbReference>
<comment type="catalytic activity">
    <reaction evidence="8">
        <text>L-tryptophan + O2 = N-formyl-L-kynurenine</text>
        <dbReference type="Rhea" id="RHEA:24536"/>
        <dbReference type="ChEBI" id="CHEBI:15379"/>
        <dbReference type="ChEBI" id="CHEBI:57912"/>
        <dbReference type="ChEBI" id="CHEBI:58629"/>
    </reaction>
</comment>
<dbReference type="InterPro" id="IPR001199">
    <property type="entry name" value="Cyt_B5-like_heme/steroid-bd"/>
</dbReference>
<evidence type="ECO:0000256" key="2">
    <source>
        <dbReference type="ARBA" id="ARBA00007119"/>
    </source>
</evidence>
<dbReference type="InterPro" id="IPR001709">
    <property type="entry name" value="Flavoprot_Pyr_Nucl_cyt_Rdtase"/>
</dbReference>
<keyword evidence="8" id="KW-0223">Dioxygenase</keyword>
<dbReference type="InterPro" id="IPR001433">
    <property type="entry name" value="OxRdtase_FAD/NAD-bd"/>
</dbReference>
<dbReference type="InterPro" id="IPR037217">
    <property type="entry name" value="Trp/Indoleamine_2_3_dOase-like"/>
</dbReference>
<dbReference type="SUPFAM" id="SSF140959">
    <property type="entry name" value="Indolic compounds 2,3-dioxygenase-like"/>
    <property type="match status" value="1"/>
</dbReference>
<comment type="function">
    <text evidence="8">Produces N-formyl-kynurenine through the oxidation of tryptophan.</text>
</comment>
<dbReference type="Gene3D" id="3.10.120.10">
    <property type="entry name" value="Cytochrome b5-like heme/steroid binding domain"/>
    <property type="match status" value="1"/>
</dbReference>
<protein>
    <recommendedName>
        <fullName evidence="8">Indoleamine 2,3-dioxygenase</fullName>
        <ecNumber evidence="8">1.13.11.52</ecNumber>
    </recommendedName>
</protein>
<keyword evidence="4 7" id="KW-0479">Metal-binding</keyword>
<dbReference type="PROSITE" id="PS51384">
    <property type="entry name" value="FAD_FR"/>
    <property type="match status" value="1"/>
</dbReference>
<keyword evidence="5" id="KW-0274">FAD</keyword>
<keyword evidence="3" id="KW-0285">Flavoprotein</keyword>
<evidence type="ECO:0000256" key="1">
    <source>
        <dbReference type="ARBA" id="ARBA00001974"/>
    </source>
</evidence>